<dbReference type="Proteomes" id="UP000078540">
    <property type="component" value="Unassembled WGS sequence"/>
</dbReference>
<accession>A0A195ATF9</accession>
<gene>
    <name evidence="1" type="ORF">ALC53_14204</name>
</gene>
<protein>
    <submittedName>
        <fullName evidence="1">Uncharacterized protein</fullName>
    </submittedName>
</protein>
<evidence type="ECO:0000313" key="1">
    <source>
        <dbReference type="EMBL" id="KYM75508.1"/>
    </source>
</evidence>
<evidence type="ECO:0000313" key="2">
    <source>
        <dbReference type="Proteomes" id="UP000078540"/>
    </source>
</evidence>
<sequence length="177" mass="20521">MYPYRSLTARRKSCVPPAIERLTCSIWCRLAPAFFAGAFCDFDISIVPEDPFRYHTPVVPQLTTNTTNLEYYFSRNFDIYWIYSQGTRHIVYEHFVQKYILLSCEDPVVLRVANYINPTGLARRDYQRSELPNPVLTVNTSDIAVHNAPIKFTTYPSLRHAPSRPPSVVREYDGRAH</sequence>
<dbReference type="EMBL" id="KQ976745">
    <property type="protein sequence ID" value="KYM75508.1"/>
    <property type="molecule type" value="Genomic_DNA"/>
</dbReference>
<proteinExistence type="predicted"/>
<name>A0A195ATF9_9HYME</name>
<reference evidence="1 2" key="1">
    <citation type="submission" date="2015-09" db="EMBL/GenBank/DDBJ databases">
        <title>Atta colombica WGS genome.</title>
        <authorList>
            <person name="Nygaard S."/>
            <person name="Hu H."/>
            <person name="Boomsma J."/>
            <person name="Zhang G."/>
        </authorList>
    </citation>
    <scope>NUCLEOTIDE SEQUENCE [LARGE SCALE GENOMIC DNA]</scope>
    <source>
        <strain evidence="1">Treedump-2</strain>
        <tissue evidence="1">Whole body</tissue>
    </source>
</reference>
<keyword evidence="2" id="KW-1185">Reference proteome</keyword>
<organism evidence="1 2">
    <name type="scientific">Atta colombica</name>
    <dbReference type="NCBI Taxonomy" id="520822"/>
    <lineage>
        <taxon>Eukaryota</taxon>
        <taxon>Metazoa</taxon>
        <taxon>Ecdysozoa</taxon>
        <taxon>Arthropoda</taxon>
        <taxon>Hexapoda</taxon>
        <taxon>Insecta</taxon>
        <taxon>Pterygota</taxon>
        <taxon>Neoptera</taxon>
        <taxon>Endopterygota</taxon>
        <taxon>Hymenoptera</taxon>
        <taxon>Apocrita</taxon>
        <taxon>Aculeata</taxon>
        <taxon>Formicoidea</taxon>
        <taxon>Formicidae</taxon>
        <taxon>Myrmicinae</taxon>
        <taxon>Atta</taxon>
    </lineage>
</organism>
<dbReference type="AlphaFoldDB" id="A0A195ATF9"/>